<dbReference type="AlphaFoldDB" id="A0A8H7R4V3"/>
<reference evidence="4" key="1">
    <citation type="submission" date="2020-12" db="EMBL/GenBank/DDBJ databases">
        <title>Metabolic potential, ecology and presence of endohyphal bacteria is reflected in genomic diversity of Mucoromycotina.</title>
        <authorList>
            <person name="Muszewska A."/>
            <person name="Okrasinska A."/>
            <person name="Steczkiewicz K."/>
            <person name="Drgas O."/>
            <person name="Orlowska M."/>
            <person name="Perlinska-Lenart U."/>
            <person name="Aleksandrzak-Piekarczyk T."/>
            <person name="Szatraj K."/>
            <person name="Zielenkiewicz U."/>
            <person name="Pilsyk S."/>
            <person name="Malc E."/>
            <person name="Mieczkowski P."/>
            <person name="Kruszewska J.S."/>
            <person name="Biernat P."/>
            <person name="Pawlowska J."/>
        </authorList>
    </citation>
    <scope>NUCLEOTIDE SEQUENCE</scope>
    <source>
        <strain evidence="4">WA0000017839</strain>
    </source>
</reference>
<dbReference type="GO" id="GO:0005938">
    <property type="term" value="C:cell cortex"/>
    <property type="evidence" value="ECO:0007669"/>
    <property type="project" value="TreeGrafter"/>
</dbReference>
<organism evidence="4 5">
    <name type="scientific">Mucor saturninus</name>
    <dbReference type="NCBI Taxonomy" id="64648"/>
    <lineage>
        <taxon>Eukaryota</taxon>
        <taxon>Fungi</taxon>
        <taxon>Fungi incertae sedis</taxon>
        <taxon>Mucoromycota</taxon>
        <taxon>Mucoromycotina</taxon>
        <taxon>Mucoromycetes</taxon>
        <taxon>Mucorales</taxon>
        <taxon>Mucorineae</taxon>
        <taxon>Mucoraceae</taxon>
        <taxon>Mucor</taxon>
    </lineage>
</organism>
<dbReference type="GO" id="GO:0005739">
    <property type="term" value="C:mitochondrion"/>
    <property type="evidence" value="ECO:0007669"/>
    <property type="project" value="GOC"/>
</dbReference>
<dbReference type="Pfam" id="PF00620">
    <property type="entry name" value="RhoGAP"/>
    <property type="match status" value="1"/>
</dbReference>
<evidence type="ECO:0000256" key="1">
    <source>
        <dbReference type="ARBA" id="ARBA00022468"/>
    </source>
</evidence>
<dbReference type="Gene3D" id="1.10.555.10">
    <property type="entry name" value="Rho GTPase activation protein"/>
    <property type="match status" value="1"/>
</dbReference>
<dbReference type="PANTHER" id="PTHR15228:SF25">
    <property type="entry name" value="F-BAR DOMAIN-CONTAINING PROTEIN"/>
    <property type="match status" value="1"/>
</dbReference>
<keyword evidence="1" id="KW-0343">GTPase activation</keyword>
<dbReference type="PANTHER" id="PTHR15228">
    <property type="entry name" value="SPERMATHECAL PHYSIOLOGY VARIANT"/>
    <property type="match status" value="1"/>
</dbReference>
<feature type="region of interest" description="Disordered" evidence="2">
    <location>
        <begin position="245"/>
        <end position="282"/>
    </location>
</feature>
<dbReference type="PROSITE" id="PS50238">
    <property type="entry name" value="RHOGAP"/>
    <property type="match status" value="1"/>
</dbReference>
<dbReference type="EMBL" id="JAEPRD010000043">
    <property type="protein sequence ID" value="KAG2204584.1"/>
    <property type="molecule type" value="Genomic_DNA"/>
</dbReference>
<dbReference type="Pfam" id="PF09796">
    <property type="entry name" value="QCR10"/>
    <property type="match status" value="1"/>
</dbReference>
<dbReference type="GO" id="GO:0005096">
    <property type="term" value="F:GTPase activator activity"/>
    <property type="evidence" value="ECO:0007669"/>
    <property type="project" value="UniProtKB-KW"/>
</dbReference>
<dbReference type="GO" id="GO:0060237">
    <property type="term" value="P:regulation of fungal-type cell wall organization"/>
    <property type="evidence" value="ECO:0007669"/>
    <property type="project" value="TreeGrafter"/>
</dbReference>
<gene>
    <name evidence="4" type="ORF">INT47_012643</name>
</gene>
<evidence type="ECO:0000313" key="5">
    <source>
        <dbReference type="Proteomes" id="UP000603453"/>
    </source>
</evidence>
<keyword evidence="5" id="KW-1185">Reference proteome</keyword>
<proteinExistence type="predicted"/>
<dbReference type="SUPFAM" id="SSF48350">
    <property type="entry name" value="GTPase activation domain, GAP"/>
    <property type="match status" value="1"/>
</dbReference>
<dbReference type="GO" id="GO:0006122">
    <property type="term" value="P:mitochondrial electron transport, ubiquinol to cytochrome c"/>
    <property type="evidence" value="ECO:0007669"/>
    <property type="project" value="InterPro"/>
</dbReference>
<feature type="domain" description="Rho-GAP" evidence="3">
    <location>
        <begin position="56"/>
        <end position="241"/>
    </location>
</feature>
<dbReference type="InterPro" id="IPR008936">
    <property type="entry name" value="Rho_GTPase_activation_prot"/>
</dbReference>
<dbReference type="InterPro" id="IPR051025">
    <property type="entry name" value="RhoGAP"/>
</dbReference>
<dbReference type="SMART" id="SM00324">
    <property type="entry name" value="RhoGAP"/>
    <property type="match status" value="1"/>
</dbReference>
<name>A0A8H7R4V3_9FUNG</name>
<dbReference type="Proteomes" id="UP000603453">
    <property type="component" value="Unassembled WGS sequence"/>
</dbReference>
<sequence>MDVESNKDTPIKSWWKKVTNNTNSKPVYQKQEDQIFGVPLLNSLKCARAVIAYVDNDVQYFGFIPVIVAKCGSFLKDQGLYTEGVFRMSGSAKRIGQLQQIFNTPPDYGRQLDWKGYSIHDAANVLRRFLNYLPEPVIVNHLYQPFRNVVLLSISEEEKVVQFQNLIEQLPEPHQYLLFYLLDLLSFFSQNVHITKMDTFNLASVFTPGILLDPEHALNPAQYKTSQKVVQFLVEHQHCFKMPHSSRFPVVPPPKQDEEVSSADEATAEGVEGPEGSSSARHSFSYHTLHQKSLDLTAAQESFISSTSTTTDSVFSTNTRPVSVDLSGNKDYHIKRAKTMPSRRIATNPHISFITAEKLVKVAPNLATWGAAAGSAVLLLGSDIPLIKKDILSKIPVVGSYWAIAEPEQE</sequence>
<dbReference type="GO" id="GO:0007165">
    <property type="term" value="P:signal transduction"/>
    <property type="evidence" value="ECO:0007669"/>
    <property type="project" value="InterPro"/>
</dbReference>
<evidence type="ECO:0000313" key="4">
    <source>
        <dbReference type="EMBL" id="KAG2204584.1"/>
    </source>
</evidence>
<dbReference type="InterPro" id="IPR019182">
    <property type="entry name" value="Cytochrome_b-c1_su10_fun"/>
</dbReference>
<evidence type="ECO:0000256" key="2">
    <source>
        <dbReference type="SAM" id="MobiDB-lite"/>
    </source>
</evidence>
<evidence type="ECO:0000259" key="3">
    <source>
        <dbReference type="PROSITE" id="PS50238"/>
    </source>
</evidence>
<comment type="caution">
    <text evidence="4">The sequence shown here is derived from an EMBL/GenBank/DDBJ whole genome shotgun (WGS) entry which is preliminary data.</text>
</comment>
<accession>A0A8H7R4V3</accession>
<dbReference type="OrthoDB" id="3196451at2759"/>
<protein>
    <recommendedName>
        <fullName evidence="3">Rho-GAP domain-containing protein</fullName>
    </recommendedName>
</protein>
<dbReference type="InterPro" id="IPR000198">
    <property type="entry name" value="RhoGAP_dom"/>
</dbReference>